<dbReference type="InterPro" id="IPR001478">
    <property type="entry name" value="PDZ"/>
</dbReference>
<evidence type="ECO:0000256" key="10">
    <source>
        <dbReference type="PIRSR" id="PIRSR611782-2"/>
    </source>
</evidence>
<organism evidence="12">
    <name type="scientific">candidate division WOR-3 bacterium</name>
    <dbReference type="NCBI Taxonomy" id="2052148"/>
    <lineage>
        <taxon>Bacteria</taxon>
        <taxon>Bacteria division WOR-3</taxon>
    </lineage>
</organism>
<dbReference type="AlphaFoldDB" id="A0A7V0T6E8"/>
<dbReference type="PROSITE" id="PS50106">
    <property type="entry name" value="PDZ"/>
    <property type="match status" value="2"/>
</dbReference>
<evidence type="ECO:0000256" key="7">
    <source>
        <dbReference type="ARBA" id="ARBA00022801"/>
    </source>
</evidence>
<dbReference type="InterPro" id="IPR009003">
    <property type="entry name" value="Peptidase_S1_PA"/>
</dbReference>
<proteinExistence type="inferred from homology"/>
<keyword evidence="8" id="KW-0720">Serine protease</keyword>
<evidence type="ECO:0000256" key="3">
    <source>
        <dbReference type="ARBA" id="ARBA00022670"/>
    </source>
</evidence>
<comment type="similarity">
    <text evidence="2">Belongs to the peptidase S1C family.</text>
</comment>
<dbReference type="InterPro" id="IPR011782">
    <property type="entry name" value="Pept_S1C_Do"/>
</dbReference>
<dbReference type="PANTHER" id="PTHR22939:SF129">
    <property type="entry name" value="SERINE PROTEASE HTRA2, MITOCHONDRIAL"/>
    <property type="match status" value="1"/>
</dbReference>
<evidence type="ECO:0000259" key="11">
    <source>
        <dbReference type="PROSITE" id="PS50106"/>
    </source>
</evidence>
<dbReference type="EMBL" id="DSBX01000265">
    <property type="protein sequence ID" value="HDR00036.1"/>
    <property type="molecule type" value="Genomic_DNA"/>
</dbReference>
<evidence type="ECO:0000256" key="9">
    <source>
        <dbReference type="PIRSR" id="PIRSR611782-1"/>
    </source>
</evidence>
<feature type="active site" description="Charge relay system" evidence="9">
    <location>
        <position position="166"/>
    </location>
</feature>
<dbReference type="GO" id="GO:0004252">
    <property type="term" value="F:serine-type endopeptidase activity"/>
    <property type="evidence" value="ECO:0007669"/>
    <property type="project" value="InterPro"/>
</dbReference>
<evidence type="ECO:0000313" key="12">
    <source>
        <dbReference type="EMBL" id="HDR00036.1"/>
    </source>
</evidence>
<accession>A0A7V0T6E8</accession>
<feature type="binding site" evidence="10">
    <location>
        <position position="133"/>
    </location>
    <ligand>
        <name>substrate</name>
    </ligand>
</feature>
<dbReference type="NCBIfam" id="TIGR02037">
    <property type="entry name" value="degP_htrA_DO"/>
    <property type="match status" value="1"/>
</dbReference>
<evidence type="ECO:0000256" key="4">
    <source>
        <dbReference type="ARBA" id="ARBA00022729"/>
    </source>
</evidence>
<protein>
    <submittedName>
        <fullName evidence="12">DegQ family serine endoprotease</fullName>
    </submittedName>
</protein>
<keyword evidence="5" id="KW-0677">Repeat</keyword>
<dbReference type="Pfam" id="PF17820">
    <property type="entry name" value="PDZ_6"/>
    <property type="match status" value="1"/>
</dbReference>
<reference evidence="12" key="1">
    <citation type="journal article" date="2020" name="mSystems">
        <title>Genome- and Community-Level Interaction Insights into Carbon Utilization and Element Cycling Functions of Hydrothermarchaeota in Hydrothermal Sediment.</title>
        <authorList>
            <person name="Zhou Z."/>
            <person name="Liu Y."/>
            <person name="Xu W."/>
            <person name="Pan J."/>
            <person name="Luo Z.H."/>
            <person name="Li M."/>
        </authorList>
    </citation>
    <scope>NUCLEOTIDE SEQUENCE [LARGE SCALE GENOMIC DNA]</scope>
    <source>
        <strain evidence="12">SpSt-1182</strain>
    </source>
</reference>
<evidence type="ECO:0000256" key="6">
    <source>
        <dbReference type="ARBA" id="ARBA00022764"/>
    </source>
</evidence>
<dbReference type="Pfam" id="PF13180">
    <property type="entry name" value="PDZ_2"/>
    <property type="match status" value="1"/>
</dbReference>
<dbReference type="GO" id="GO:0042597">
    <property type="term" value="C:periplasmic space"/>
    <property type="evidence" value="ECO:0007669"/>
    <property type="project" value="UniProtKB-SubCell"/>
</dbReference>
<feature type="active site" description="Charge relay system" evidence="9">
    <location>
        <position position="133"/>
    </location>
</feature>
<feature type="active site" description="Charge relay system" evidence="9">
    <location>
        <position position="244"/>
    </location>
</feature>
<keyword evidence="3" id="KW-0645">Protease</keyword>
<dbReference type="InterPro" id="IPR036034">
    <property type="entry name" value="PDZ_sf"/>
</dbReference>
<keyword evidence="4" id="KW-0732">Signal</keyword>
<dbReference type="SUPFAM" id="SSF50494">
    <property type="entry name" value="Trypsin-like serine proteases"/>
    <property type="match status" value="1"/>
</dbReference>
<feature type="binding site" evidence="10">
    <location>
        <position position="76"/>
    </location>
    <ligand>
        <name>substrate</name>
    </ligand>
</feature>
<dbReference type="PANTHER" id="PTHR22939">
    <property type="entry name" value="SERINE PROTEASE FAMILY S1C HTRA-RELATED"/>
    <property type="match status" value="1"/>
</dbReference>
<comment type="caution">
    <text evidence="12">The sequence shown here is derived from an EMBL/GenBank/DDBJ whole genome shotgun (WGS) entry which is preliminary data.</text>
</comment>
<evidence type="ECO:0000256" key="5">
    <source>
        <dbReference type="ARBA" id="ARBA00022737"/>
    </source>
</evidence>
<dbReference type="Gene3D" id="2.30.42.10">
    <property type="match status" value="2"/>
</dbReference>
<dbReference type="Pfam" id="PF13365">
    <property type="entry name" value="Trypsin_2"/>
    <property type="match status" value="1"/>
</dbReference>
<dbReference type="SMART" id="SM00228">
    <property type="entry name" value="PDZ"/>
    <property type="match status" value="2"/>
</dbReference>
<feature type="binding site" evidence="10">
    <location>
        <position position="166"/>
    </location>
    <ligand>
        <name>substrate</name>
    </ligand>
</feature>
<feature type="domain" description="PDZ" evidence="11">
    <location>
        <begin position="303"/>
        <end position="355"/>
    </location>
</feature>
<comment type="subcellular location">
    <subcellularLocation>
        <location evidence="1">Periplasm</location>
    </subcellularLocation>
</comment>
<keyword evidence="6" id="KW-0574">Periplasm</keyword>
<dbReference type="PRINTS" id="PR00834">
    <property type="entry name" value="PROTEASES2C"/>
</dbReference>
<gene>
    <name evidence="12" type="ORF">ENN51_07130</name>
</gene>
<sequence length="495" mass="52689">MTRRISFALAGALMAPAVIVAFVLGMILAGALSCGAGPARAEEGATVRLLTDAAPVASFADVAEAVTPSVVNISTEKTVRVNRWAPSPAPGPFEEFFRHFFPDGPQVPQEQERSGMGSGVIISPDGYIVTNNHVVADFDRIVVRLSDDTEFKSDRVEVVGRDPQTDLAVLKVKADRKLPAIRFGRAEDVRVGDWAIAVGNPFGLQSTVTVGVVSAKGRSGLPLREGPSYQDFIQTDASINPGNSGGALVNVRGELIGVNSAIRSPVGANVGIGFAVPVDMVMSVTEQLMTHGRVVRGFLGIRPQPVTKAIREAMGLRSTAGVLVSEAIKDQPAEKAGMKAGDVITAVDGTPVRDVEQFRRKVAEYAPGTAVEFTFVRERREMKKRVRLAEFPDEQARQEPARTEPEGWFGMRPRAATAAERNQGASGVVVESVEPGSPAAEAGIRPGDVILELGGRATPGMKEFDDAARAEAKAGRAVLVRIQRGENRLFLAIEP</sequence>
<evidence type="ECO:0000256" key="2">
    <source>
        <dbReference type="ARBA" id="ARBA00010541"/>
    </source>
</evidence>
<keyword evidence="7" id="KW-0378">Hydrolase</keyword>
<dbReference type="SUPFAM" id="SSF50156">
    <property type="entry name" value="PDZ domain-like"/>
    <property type="match status" value="2"/>
</dbReference>
<dbReference type="PROSITE" id="PS51257">
    <property type="entry name" value="PROKAR_LIPOPROTEIN"/>
    <property type="match status" value="1"/>
</dbReference>
<evidence type="ECO:0000256" key="1">
    <source>
        <dbReference type="ARBA" id="ARBA00004418"/>
    </source>
</evidence>
<dbReference type="GO" id="GO:0006508">
    <property type="term" value="P:proteolysis"/>
    <property type="evidence" value="ECO:0007669"/>
    <property type="project" value="UniProtKB-KW"/>
</dbReference>
<name>A0A7V0T6E8_UNCW3</name>
<feature type="binding site" evidence="10">
    <location>
        <begin position="242"/>
        <end position="244"/>
    </location>
    <ligand>
        <name>substrate</name>
    </ligand>
</feature>
<feature type="domain" description="PDZ" evidence="11">
    <location>
        <begin position="406"/>
        <end position="486"/>
    </location>
</feature>
<dbReference type="Proteomes" id="UP000885672">
    <property type="component" value="Unassembled WGS sequence"/>
</dbReference>
<dbReference type="InterPro" id="IPR041489">
    <property type="entry name" value="PDZ_6"/>
</dbReference>
<evidence type="ECO:0000256" key="8">
    <source>
        <dbReference type="ARBA" id="ARBA00022825"/>
    </source>
</evidence>
<dbReference type="InterPro" id="IPR001940">
    <property type="entry name" value="Peptidase_S1C"/>
</dbReference>
<dbReference type="Gene3D" id="2.40.10.120">
    <property type="match status" value="1"/>
</dbReference>